<evidence type="ECO:0000313" key="2">
    <source>
        <dbReference type="Proteomes" id="UP000507470"/>
    </source>
</evidence>
<dbReference type="Gene3D" id="1.10.10.2590">
    <property type="entry name" value="BEN domain"/>
    <property type="match status" value="1"/>
</dbReference>
<dbReference type="AlphaFoldDB" id="A0A6J7ZU10"/>
<accession>A0A6J7ZU10</accession>
<proteinExistence type="predicted"/>
<name>A0A6J7ZU10_MYTCO</name>
<sequence>MTTAGKVYFKSLFLLSLKGNVGCNIIADLRRVIAKYEVKVDQEEIGDDVIDKPFPGDMSYEIMSPQPLPPLSLFTAKSIEISSPSSSSFIPSLQISSPPNSAAASTFSTPKSKSSITFNIDSIETMEDYQTFFQPDKNKITLVDGHSLYIDVTQLQAIKNRSKKNPSRIVRELLSYNFTPEYLGNHSATGSKSTKKGLPPAIIDPIRGILTVQFCGFFFHNQSFF</sequence>
<keyword evidence="2" id="KW-1185">Reference proteome</keyword>
<reference evidence="1 2" key="1">
    <citation type="submission" date="2020-06" db="EMBL/GenBank/DDBJ databases">
        <authorList>
            <person name="Li R."/>
            <person name="Bekaert M."/>
        </authorList>
    </citation>
    <scope>NUCLEOTIDE SEQUENCE [LARGE SCALE GENOMIC DNA]</scope>
    <source>
        <strain evidence="2">wild</strain>
    </source>
</reference>
<organism evidence="1 2">
    <name type="scientific">Mytilus coruscus</name>
    <name type="common">Sea mussel</name>
    <dbReference type="NCBI Taxonomy" id="42192"/>
    <lineage>
        <taxon>Eukaryota</taxon>
        <taxon>Metazoa</taxon>
        <taxon>Spiralia</taxon>
        <taxon>Lophotrochozoa</taxon>
        <taxon>Mollusca</taxon>
        <taxon>Bivalvia</taxon>
        <taxon>Autobranchia</taxon>
        <taxon>Pteriomorphia</taxon>
        <taxon>Mytilida</taxon>
        <taxon>Mytiloidea</taxon>
        <taxon>Mytilidae</taxon>
        <taxon>Mytilinae</taxon>
        <taxon>Mytilus</taxon>
    </lineage>
</organism>
<dbReference type="Proteomes" id="UP000507470">
    <property type="component" value="Unassembled WGS sequence"/>
</dbReference>
<evidence type="ECO:0000313" key="1">
    <source>
        <dbReference type="EMBL" id="CAC5355106.1"/>
    </source>
</evidence>
<protein>
    <submittedName>
        <fullName evidence="1">Uncharacterized protein</fullName>
    </submittedName>
</protein>
<dbReference type="OrthoDB" id="6161020at2759"/>
<dbReference type="EMBL" id="CACVKT020000005">
    <property type="protein sequence ID" value="CAC5355106.1"/>
    <property type="molecule type" value="Genomic_DNA"/>
</dbReference>
<gene>
    <name evidence="1" type="ORF">MCOR_91</name>
</gene>